<dbReference type="InterPro" id="IPR003439">
    <property type="entry name" value="ABC_transporter-like_ATP-bd"/>
</dbReference>
<dbReference type="GO" id="GO:0005886">
    <property type="term" value="C:plasma membrane"/>
    <property type="evidence" value="ECO:0007669"/>
    <property type="project" value="TreeGrafter"/>
</dbReference>
<dbReference type="PANTHER" id="PTHR24220">
    <property type="entry name" value="IMPORT ATP-BINDING PROTEIN"/>
    <property type="match status" value="1"/>
</dbReference>
<dbReference type="GO" id="GO:0005524">
    <property type="term" value="F:ATP binding"/>
    <property type="evidence" value="ECO:0007669"/>
    <property type="project" value="UniProtKB-KW"/>
</dbReference>
<evidence type="ECO:0000313" key="4">
    <source>
        <dbReference type="EMBL" id="MBQ0825286.1"/>
    </source>
</evidence>
<dbReference type="InterPro" id="IPR015854">
    <property type="entry name" value="ABC_transpr_LolD-like"/>
</dbReference>
<dbReference type="RefSeq" id="WP_210867974.1">
    <property type="nucleotide sequence ID" value="NZ_JAGPNL010000001.1"/>
</dbReference>
<evidence type="ECO:0000259" key="3">
    <source>
        <dbReference type="PROSITE" id="PS50893"/>
    </source>
</evidence>
<organism evidence="4 5">
    <name type="scientific">Streptomyces tagetis</name>
    <dbReference type="NCBI Taxonomy" id="2820809"/>
    <lineage>
        <taxon>Bacteria</taxon>
        <taxon>Bacillati</taxon>
        <taxon>Actinomycetota</taxon>
        <taxon>Actinomycetes</taxon>
        <taxon>Kitasatosporales</taxon>
        <taxon>Streptomycetaceae</taxon>
        <taxon>Streptomyces</taxon>
    </lineage>
</organism>
<dbReference type="SMART" id="SM00382">
    <property type="entry name" value="AAA"/>
    <property type="match status" value="1"/>
</dbReference>
<name>A0A940XBV4_9ACTN</name>
<reference evidence="4" key="1">
    <citation type="submission" date="2021-04" db="EMBL/GenBank/DDBJ databases">
        <title>Genome seq and assembly of Streptomyces sp. RG38.</title>
        <authorList>
            <person name="Chhetri G."/>
        </authorList>
    </citation>
    <scope>NUCLEOTIDE SEQUENCE</scope>
    <source>
        <strain evidence="4">RG38</strain>
    </source>
</reference>
<dbReference type="EMBL" id="JAGPNL010000001">
    <property type="protein sequence ID" value="MBQ0825286.1"/>
    <property type="molecule type" value="Genomic_DNA"/>
</dbReference>
<feature type="domain" description="ABC transporter" evidence="3">
    <location>
        <begin position="12"/>
        <end position="240"/>
    </location>
</feature>
<dbReference type="InterPro" id="IPR027417">
    <property type="entry name" value="P-loop_NTPase"/>
</dbReference>
<evidence type="ECO:0000256" key="1">
    <source>
        <dbReference type="ARBA" id="ARBA00022741"/>
    </source>
</evidence>
<dbReference type="Gene3D" id="3.40.50.300">
    <property type="entry name" value="P-loop containing nucleotide triphosphate hydrolases"/>
    <property type="match status" value="1"/>
</dbReference>
<comment type="caution">
    <text evidence="4">The sequence shown here is derived from an EMBL/GenBank/DDBJ whole genome shotgun (WGS) entry which is preliminary data.</text>
</comment>
<dbReference type="AlphaFoldDB" id="A0A940XBV4"/>
<dbReference type="Proteomes" id="UP000677875">
    <property type="component" value="Unassembled WGS sequence"/>
</dbReference>
<protein>
    <submittedName>
        <fullName evidence="4">ATP-binding cassette domain-containing protein</fullName>
    </submittedName>
</protein>
<dbReference type="PANTHER" id="PTHR24220:SF685">
    <property type="entry name" value="ABC TRANSPORTER RELATED"/>
    <property type="match status" value="1"/>
</dbReference>
<evidence type="ECO:0000256" key="2">
    <source>
        <dbReference type="ARBA" id="ARBA00022840"/>
    </source>
</evidence>
<gene>
    <name evidence="4" type="ORF">J5Y05_01985</name>
</gene>
<dbReference type="SUPFAM" id="SSF52540">
    <property type="entry name" value="P-loop containing nucleoside triphosphate hydrolases"/>
    <property type="match status" value="1"/>
</dbReference>
<dbReference type="GO" id="GO:0016887">
    <property type="term" value="F:ATP hydrolysis activity"/>
    <property type="evidence" value="ECO:0007669"/>
    <property type="project" value="InterPro"/>
</dbReference>
<keyword evidence="2 4" id="KW-0067">ATP-binding</keyword>
<keyword evidence="1" id="KW-0547">Nucleotide-binding</keyword>
<keyword evidence="5" id="KW-1185">Reference proteome</keyword>
<dbReference type="PROSITE" id="PS50893">
    <property type="entry name" value="ABC_TRANSPORTER_2"/>
    <property type="match status" value="1"/>
</dbReference>
<dbReference type="InterPro" id="IPR003593">
    <property type="entry name" value="AAA+_ATPase"/>
</dbReference>
<accession>A0A940XBV4</accession>
<evidence type="ECO:0000313" key="5">
    <source>
        <dbReference type="Proteomes" id="UP000677875"/>
    </source>
</evidence>
<sequence length="245" mass="26427">MPQIADIRLPVIQLVKVSVDYRGAKGNRPVLSEVSVGFPERTLTAVVGPSGAGKSTLLRCASGLERPSQGKVFRGSRELDAMDEQELTAFRSLFVPQQPELLPALTTYENVAQASCITGLKAQQTAIMETLRQVGLEDEAGQKPAELSAEQQKRVTIARSLVTDPEILFVDEPADSLDHAGGRRIMNLLRAMVEQGGRTVVMVTRDPAVAACADRVVFLVGGRVVGKIDWPTADEVAAELARQQP</sequence>
<dbReference type="Pfam" id="PF00005">
    <property type="entry name" value="ABC_tran"/>
    <property type="match status" value="1"/>
</dbReference>
<dbReference type="GO" id="GO:0022857">
    <property type="term" value="F:transmembrane transporter activity"/>
    <property type="evidence" value="ECO:0007669"/>
    <property type="project" value="TreeGrafter"/>
</dbReference>
<proteinExistence type="predicted"/>